<dbReference type="Pfam" id="PF05345">
    <property type="entry name" value="He_PIG"/>
    <property type="match status" value="4"/>
</dbReference>
<name>A0A248UBU7_9HYPH</name>
<dbReference type="Proteomes" id="UP000215256">
    <property type="component" value="Chromosome 2"/>
</dbReference>
<dbReference type="InterPro" id="IPR036709">
    <property type="entry name" value="Autotransporte_beta_dom_sf"/>
</dbReference>
<dbReference type="SUPFAM" id="SSF49313">
    <property type="entry name" value="Cadherin-like"/>
    <property type="match status" value="3"/>
</dbReference>
<dbReference type="GO" id="GO:0005509">
    <property type="term" value="F:calcium ion binding"/>
    <property type="evidence" value="ECO:0007669"/>
    <property type="project" value="InterPro"/>
</dbReference>
<dbReference type="SUPFAM" id="SSF103515">
    <property type="entry name" value="Autotransporter"/>
    <property type="match status" value="1"/>
</dbReference>
<reference evidence="2 3" key="1">
    <citation type="submission" date="2017-07" db="EMBL/GenBank/DDBJ databases">
        <title>Phylogenetic study on the rhizospheric bacterium Ochrobactrum sp. A44.</title>
        <authorList>
            <person name="Krzyzanowska D.M."/>
            <person name="Ossowicki A."/>
            <person name="Rajewska M."/>
            <person name="Maciag T."/>
            <person name="Kaczynski Z."/>
            <person name="Czerwicka M."/>
            <person name="Jafra S."/>
        </authorList>
    </citation>
    <scope>NUCLEOTIDE SEQUENCE [LARGE SCALE GENOMIC DNA]</scope>
    <source>
        <strain evidence="2 3">A44</strain>
    </source>
</reference>
<dbReference type="InterPro" id="IPR013783">
    <property type="entry name" value="Ig-like_fold"/>
</dbReference>
<dbReference type="Gene3D" id="2.60.40.10">
    <property type="entry name" value="Immunoglobulins"/>
    <property type="match status" value="4"/>
</dbReference>
<dbReference type="InterPro" id="IPR015919">
    <property type="entry name" value="Cadherin-like_sf"/>
</dbReference>
<feature type="domain" description="Autotransporter" evidence="1">
    <location>
        <begin position="508"/>
        <end position="788"/>
    </location>
</feature>
<evidence type="ECO:0000313" key="2">
    <source>
        <dbReference type="EMBL" id="ASV84168.1"/>
    </source>
</evidence>
<dbReference type="SMART" id="SM00869">
    <property type="entry name" value="Autotransporter"/>
    <property type="match status" value="1"/>
</dbReference>
<dbReference type="InterPro" id="IPR006315">
    <property type="entry name" value="OM_autotransptr_brl_dom"/>
</dbReference>
<dbReference type="GO" id="GO:0019867">
    <property type="term" value="C:outer membrane"/>
    <property type="evidence" value="ECO:0007669"/>
    <property type="project" value="InterPro"/>
</dbReference>
<evidence type="ECO:0000259" key="1">
    <source>
        <dbReference type="PROSITE" id="PS51208"/>
    </source>
</evidence>
<dbReference type="Pfam" id="PF03797">
    <property type="entry name" value="Autotransporter"/>
    <property type="match status" value="1"/>
</dbReference>
<dbReference type="PROSITE" id="PS51208">
    <property type="entry name" value="AUTOTRANSPORTER"/>
    <property type="match status" value="1"/>
</dbReference>
<dbReference type="KEGG" id="och:CES85_4960"/>
<protein>
    <submittedName>
        <fullName evidence="2">Outer membrane autotransporter barrel domain protein</fullName>
    </submittedName>
</protein>
<dbReference type="AlphaFoldDB" id="A0A248UBU7"/>
<dbReference type="Gene3D" id="2.40.128.130">
    <property type="entry name" value="Autotransporter beta-domain"/>
    <property type="match status" value="1"/>
</dbReference>
<organism evidence="2 3">
    <name type="scientific">Ochrobactrum quorumnocens</name>
    <dbReference type="NCBI Taxonomy" id="271865"/>
    <lineage>
        <taxon>Bacteria</taxon>
        <taxon>Pseudomonadati</taxon>
        <taxon>Pseudomonadota</taxon>
        <taxon>Alphaproteobacteria</taxon>
        <taxon>Hyphomicrobiales</taxon>
        <taxon>Brucellaceae</taxon>
        <taxon>Brucella/Ochrobactrum group</taxon>
        <taxon>Ochrobactrum</taxon>
    </lineage>
</organism>
<gene>
    <name evidence="2" type="ORF">CES85_4960</name>
</gene>
<proteinExistence type="predicted"/>
<dbReference type="NCBIfam" id="TIGR01414">
    <property type="entry name" value="autotrans_barl"/>
    <property type="match status" value="1"/>
</dbReference>
<dbReference type="PANTHER" id="PTHR37494">
    <property type="entry name" value="HEMAGGLUTININ"/>
    <property type="match status" value="1"/>
</dbReference>
<accession>A0A248UBU7</accession>
<sequence>MSALSASGGTGPYNFSATGLPAGLSISGDKISGVPTVPGSFAVSVTATDANHYFSSAKTYLITIIPAPSIVINPVSLPSGKVGLSYVSQQLSATGGTAPYSFKTSGTLPPGLTLNASTGVFSGTPSAAGTYSFWLGATDAEGFGGEATGTNGWRQYTVTIAAKPVITISPANFPSGMVGEVYAEQTLTASGGTGPYTFTVAGLPAGLSLSGNKISGTPTNVFDFDFTVTTTDSEGYRELKTYHIKIHQKITISPDSLPSGKVGLAYAEQTLTASGGTGPYSFEVTGLPAGLAFSNGKISGTPTVSGSFTVSASVTDAEGFEASKDYTVNIEVNLPEAQAHAMSVVAGTTNSVDLTKGAIGGPIRSARIITAPDAAAGNAWIVREGNGYMLHFGASATFAGATQLVYSLSNAHGTSTPAIVTINVIARPDPSKDEEVIGLVHAQTEATNQLAKTQIRNFNQRLEQLHNEGECRANSINVHLGLEGAQLRPSLDALGKLSPDTDARECNDLQRKLSMWTTGEISVGDTQDSFDNKQKHTGVGISGGIDYRFSPSFVGGLGFGYGRDVTDIGNHGTRNRASMLSVAAYGSYHPAQNIFLDGVIGHGWLQFDSSRYVTATGEMADGERDGRQIFGSLTMGYEHLEDQWLLSPYARLDAARTTLNSFSETGGGIHSLTFGEQSIDYLATTLGVRGQYTIPMDWGALKPRARVEYTHDFSGTSQARIGYADMGALLPYVVEAKSTSQDLFRIEAGFDAEIHESWSMGFDYSTEIASSGGSLRHGFRWKLSTQFR</sequence>
<dbReference type="InterPro" id="IPR005546">
    <property type="entry name" value="Autotransporte_beta"/>
</dbReference>
<dbReference type="PANTHER" id="PTHR37494:SF1">
    <property type="entry name" value="STAPHYLOCOCCUS AUREUS SURFACE PROTEIN A"/>
    <property type="match status" value="1"/>
</dbReference>
<evidence type="ECO:0000313" key="3">
    <source>
        <dbReference type="Proteomes" id="UP000215256"/>
    </source>
</evidence>
<dbReference type="EMBL" id="CP022603">
    <property type="protein sequence ID" value="ASV84168.1"/>
    <property type="molecule type" value="Genomic_DNA"/>
</dbReference>